<dbReference type="GO" id="GO:0045893">
    <property type="term" value="P:positive regulation of DNA-templated transcription"/>
    <property type="evidence" value="ECO:0007669"/>
    <property type="project" value="UniProtKB-ARBA"/>
</dbReference>
<dbReference type="PANTHER" id="PTHR14003">
    <property type="entry name" value="TRANSCRIPTIONAL REPRESSOR PROTEIN YY"/>
    <property type="match status" value="1"/>
</dbReference>
<keyword evidence="7" id="KW-0238">DNA-binding</keyword>
<dbReference type="FunFam" id="3.30.160.60:FF:001732">
    <property type="entry name" value="Zgc:162936"/>
    <property type="match status" value="1"/>
</dbReference>
<comment type="similarity">
    <text evidence="2">Belongs to the krueppel C2H2-type zinc-finger protein family.</text>
</comment>
<dbReference type="PROSITE" id="PS00028">
    <property type="entry name" value="ZINC_FINGER_C2H2_1"/>
    <property type="match status" value="4"/>
</dbReference>
<dbReference type="PANTHER" id="PTHR14003:SF23">
    <property type="entry name" value="ZINC FINGER PROTEIN 143"/>
    <property type="match status" value="1"/>
</dbReference>
<evidence type="ECO:0000256" key="1">
    <source>
        <dbReference type="ARBA" id="ARBA00004123"/>
    </source>
</evidence>
<feature type="domain" description="C2H2-type" evidence="11">
    <location>
        <begin position="153"/>
        <end position="180"/>
    </location>
</feature>
<dbReference type="Pfam" id="PF00096">
    <property type="entry name" value="zf-C2H2"/>
    <property type="match status" value="2"/>
</dbReference>
<dbReference type="SUPFAM" id="SSF57667">
    <property type="entry name" value="beta-beta-alpha zinc fingers"/>
    <property type="match status" value="2"/>
</dbReference>
<evidence type="ECO:0000256" key="7">
    <source>
        <dbReference type="ARBA" id="ARBA00023125"/>
    </source>
</evidence>
<reference evidence="12 13" key="2">
    <citation type="submission" date="2017-04" db="EMBL/GenBank/DDBJ databases">
        <title>CpG methylation of centromeres and impact of large insertions on vertebrate speciation.</title>
        <authorList>
            <person name="Ichikawa K."/>
            <person name="Yoshimura J."/>
            <person name="Morishita S."/>
        </authorList>
    </citation>
    <scope>NUCLEOTIDE SEQUENCE</scope>
    <source>
        <strain evidence="12 13">HSOK</strain>
    </source>
</reference>
<comment type="subcellular location">
    <subcellularLocation>
        <location evidence="1">Nucleus</location>
    </subcellularLocation>
</comment>
<dbReference type="FunFam" id="3.30.160.60:FF:001954">
    <property type="entry name" value="Zinc finger protein 787"/>
    <property type="match status" value="1"/>
</dbReference>
<reference evidence="12" key="4">
    <citation type="submission" date="2025-09" db="UniProtKB">
        <authorList>
            <consortium name="Ensembl"/>
        </authorList>
    </citation>
    <scope>IDENTIFICATION</scope>
    <source>
        <strain evidence="12">HSOK</strain>
    </source>
</reference>
<keyword evidence="8" id="KW-0539">Nucleus</keyword>
<keyword evidence="6" id="KW-0862">Zinc</keyword>
<accession>A0A3P9JBN1</accession>
<feature type="compositionally biased region" description="Polar residues" evidence="10">
    <location>
        <begin position="45"/>
        <end position="56"/>
    </location>
</feature>
<evidence type="ECO:0000256" key="8">
    <source>
        <dbReference type="ARBA" id="ARBA00023242"/>
    </source>
</evidence>
<evidence type="ECO:0000256" key="9">
    <source>
        <dbReference type="PROSITE-ProRule" id="PRU00042"/>
    </source>
</evidence>
<feature type="domain" description="C2H2-type" evidence="11">
    <location>
        <begin position="97"/>
        <end position="124"/>
    </location>
</feature>
<dbReference type="GO" id="GO:0005634">
    <property type="term" value="C:nucleus"/>
    <property type="evidence" value="ECO:0007669"/>
    <property type="project" value="UniProtKB-SubCell"/>
</dbReference>
<keyword evidence="4" id="KW-0677">Repeat</keyword>
<dbReference type="GO" id="GO:0008270">
    <property type="term" value="F:zinc ion binding"/>
    <property type="evidence" value="ECO:0007669"/>
    <property type="project" value="UniProtKB-KW"/>
</dbReference>
<dbReference type="Proteomes" id="UP000265200">
    <property type="component" value="Chromosome 17"/>
</dbReference>
<feature type="domain" description="C2H2-type" evidence="11">
    <location>
        <begin position="69"/>
        <end position="96"/>
    </location>
</feature>
<feature type="domain" description="C2H2-type" evidence="11">
    <location>
        <begin position="125"/>
        <end position="152"/>
    </location>
</feature>
<dbReference type="InterPro" id="IPR013087">
    <property type="entry name" value="Znf_C2H2_type"/>
</dbReference>
<reference key="1">
    <citation type="journal article" date="2007" name="Nature">
        <title>The medaka draft genome and insights into vertebrate genome evolution.</title>
        <authorList>
            <person name="Kasahara M."/>
            <person name="Naruse K."/>
            <person name="Sasaki S."/>
            <person name="Nakatani Y."/>
            <person name="Qu W."/>
            <person name="Ahsan B."/>
            <person name="Yamada T."/>
            <person name="Nagayasu Y."/>
            <person name="Doi K."/>
            <person name="Kasai Y."/>
            <person name="Jindo T."/>
            <person name="Kobayashi D."/>
            <person name="Shimada A."/>
            <person name="Toyoda A."/>
            <person name="Kuroki Y."/>
            <person name="Fujiyama A."/>
            <person name="Sasaki T."/>
            <person name="Shimizu A."/>
            <person name="Asakawa S."/>
            <person name="Shimizu N."/>
            <person name="Hashimoto S."/>
            <person name="Yang J."/>
            <person name="Lee Y."/>
            <person name="Matsushima K."/>
            <person name="Sugano S."/>
            <person name="Sakaizumi M."/>
            <person name="Narita T."/>
            <person name="Ohishi K."/>
            <person name="Haga S."/>
            <person name="Ohta F."/>
            <person name="Nomoto H."/>
            <person name="Nogata K."/>
            <person name="Morishita T."/>
            <person name="Endo T."/>
            <person name="Shin-I T."/>
            <person name="Takeda H."/>
            <person name="Morishita S."/>
            <person name="Kohara Y."/>
        </authorList>
    </citation>
    <scope>NUCLEOTIDE SEQUENCE [LARGE SCALE GENOMIC DNA]</scope>
    <source>
        <strain>Hd-rR</strain>
    </source>
</reference>
<dbReference type="SMART" id="SM00355">
    <property type="entry name" value="ZnF_C2H2"/>
    <property type="match status" value="4"/>
</dbReference>
<dbReference type="FunFam" id="3.30.160.60:FF:000478">
    <property type="entry name" value="Zinc finger protein 133"/>
    <property type="match status" value="1"/>
</dbReference>
<evidence type="ECO:0000256" key="6">
    <source>
        <dbReference type="ARBA" id="ARBA00022833"/>
    </source>
</evidence>
<evidence type="ECO:0000256" key="3">
    <source>
        <dbReference type="ARBA" id="ARBA00022723"/>
    </source>
</evidence>
<dbReference type="GO" id="GO:0043565">
    <property type="term" value="F:sequence-specific DNA binding"/>
    <property type="evidence" value="ECO:0007669"/>
    <property type="project" value="UniProtKB-ARBA"/>
</dbReference>
<evidence type="ECO:0000256" key="10">
    <source>
        <dbReference type="SAM" id="MobiDB-lite"/>
    </source>
</evidence>
<evidence type="ECO:0000256" key="4">
    <source>
        <dbReference type="ARBA" id="ARBA00022737"/>
    </source>
</evidence>
<organism evidence="12 13">
    <name type="scientific">Oryzias latipes</name>
    <name type="common">Japanese rice fish</name>
    <name type="synonym">Japanese killifish</name>
    <dbReference type="NCBI Taxonomy" id="8090"/>
    <lineage>
        <taxon>Eukaryota</taxon>
        <taxon>Metazoa</taxon>
        <taxon>Chordata</taxon>
        <taxon>Craniata</taxon>
        <taxon>Vertebrata</taxon>
        <taxon>Euteleostomi</taxon>
        <taxon>Actinopterygii</taxon>
        <taxon>Neopterygii</taxon>
        <taxon>Teleostei</taxon>
        <taxon>Neoteleostei</taxon>
        <taxon>Acanthomorphata</taxon>
        <taxon>Ovalentaria</taxon>
        <taxon>Atherinomorphae</taxon>
        <taxon>Beloniformes</taxon>
        <taxon>Adrianichthyidae</taxon>
        <taxon>Oryziinae</taxon>
        <taxon>Oryzias</taxon>
    </lineage>
</organism>
<dbReference type="AlphaFoldDB" id="A0A3P9JBN1"/>
<evidence type="ECO:0000313" key="12">
    <source>
        <dbReference type="Ensembl" id="ENSORLP00015029461.1"/>
    </source>
</evidence>
<dbReference type="Pfam" id="PF13465">
    <property type="entry name" value="zf-H2C2_2"/>
    <property type="match status" value="1"/>
</dbReference>
<reference evidence="12" key="3">
    <citation type="submission" date="2025-08" db="UniProtKB">
        <authorList>
            <consortium name="Ensembl"/>
        </authorList>
    </citation>
    <scope>IDENTIFICATION</scope>
    <source>
        <strain evidence="12">HSOK</strain>
    </source>
</reference>
<evidence type="ECO:0000256" key="2">
    <source>
        <dbReference type="ARBA" id="ARBA00006991"/>
    </source>
</evidence>
<keyword evidence="5 9" id="KW-0863">Zinc-finger</keyword>
<evidence type="ECO:0000256" key="5">
    <source>
        <dbReference type="ARBA" id="ARBA00022771"/>
    </source>
</evidence>
<dbReference type="PROSITE" id="PS50157">
    <property type="entry name" value="ZINC_FINGER_C2H2_2"/>
    <property type="match status" value="4"/>
</dbReference>
<feature type="region of interest" description="Disordered" evidence="10">
    <location>
        <begin position="33"/>
        <end position="60"/>
    </location>
</feature>
<keyword evidence="3" id="KW-0479">Metal-binding</keyword>
<name>A0A3P9JBN1_ORYLA</name>
<evidence type="ECO:0000313" key="13">
    <source>
        <dbReference type="Proteomes" id="UP000265200"/>
    </source>
</evidence>
<dbReference type="Ensembl" id="ENSORLT00015032358.1">
    <property type="protein sequence ID" value="ENSORLP00015029461.1"/>
    <property type="gene ID" value="ENSORLG00015012627.1"/>
</dbReference>
<sequence length="182" mass="20774">MVDRLLSSLFYALFRRSDPGSCTCPLSETQRLTDTSEASDRRSPSRTFSSHTSTLRRQTRPYEPAESAYFCHECGKCFNQRGSLKVHMRTHTGEKPFSCSHCGRRFTRSGDLSSHMRTHTGEKPFSCQICGKSFSQSCNLLCHLRTHTGEKPFTCPTCGRKFNRRNNLKTHMKAHCLEQSPL</sequence>
<dbReference type="GO" id="GO:0005694">
    <property type="term" value="C:chromosome"/>
    <property type="evidence" value="ECO:0007669"/>
    <property type="project" value="UniProtKB-ARBA"/>
</dbReference>
<dbReference type="FunFam" id="3.30.160.60:FF:000290">
    <property type="entry name" value="Zinc finger protein 697 isoform X1"/>
    <property type="match status" value="1"/>
</dbReference>
<evidence type="ECO:0000259" key="11">
    <source>
        <dbReference type="PROSITE" id="PS50157"/>
    </source>
</evidence>
<protein>
    <recommendedName>
        <fullName evidence="11">C2H2-type domain-containing protein</fullName>
    </recommendedName>
</protein>
<dbReference type="Gene3D" id="3.30.160.60">
    <property type="entry name" value="Classic Zinc Finger"/>
    <property type="match status" value="4"/>
</dbReference>
<proteinExistence type="inferred from homology"/>
<dbReference type="InterPro" id="IPR036236">
    <property type="entry name" value="Znf_C2H2_sf"/>
</dbReference>